<keyword evidence="1" id="KW-0732">Signal</keyword>
<dbReference type="InterPro" id="IPR000572">
    <property type="entry name" value="OxRdtase_Mopterin-bd_dom"/>
</dbReference>
<proteinExistence type="predicted"/>
<dbReference type="Gene3D" id="3.90.420.10">
    <property type="entry name" value="Oxidoreductase, molybdopterin-binding domain"/>
    <property type="match status" value="1"/>
</dbReference>
<keyword evidence="4" id="KW-1185">Reference proteome</keyword>
<dbReference type="RefSeq" id="WP_408634078.1">
    <property type="nucleotide sequence ID" value="NZ_FWFN01000002.1"/>
</dbReference>
<dbReference type="Proteomes" id="UP000193963">
    <property type="component" value="Unassembled WGS sequence"/>
</dbReference>
<feature type="domain" description="Oxidoreductase molybdopterin-binding" evidence="2">
    <location>
        <begin position="65"/>
        <end position="134"/>
    </location>
</feature>
<dbReference type="AlphaFoldDB" id="A0A1X6YV23"/>
<feature type="chain" id="PRO_5013344409" evidence="1">
    <location>
        <begin position="27"/>
        <end position="160"/>
    </location>
</feature>
<accession>A0A1X6YV23</accession>
<dbReference type="Pfam" id="PF00174">
    <property type="entry name" value="Oxidored_molyb"/>
    <property type="match status" value="1"/>
</dbReference>
<evidence type="ECO:0000256" key="1">
    <source>
        <dbReference type="SAM" id="SignalP"/>
    </source>
</evidence>
<name>A0A1X6YV23_9RHOB</name>
<organism evidence="3 4">
    <name type="scientific">Pseudooceanicola marinus</name>
    <dbReference type="NCBI Taxonomy" id="396013"/>
    <lineage>
        <taxon>Bacteria</taxon>
        <taxon>Pseudomonadati</taxon>
        <taxon>Pseudomonadota</taxon>
        <taxon>Alphaproteobacteria</taxon>
        <taxon>Rhodobacterales</taxon>
        <taxon>Paracoccaceae</taxon>
        <taxon>Pseudooceanicola</taxon>
    </lineage>
</organism>
<dbReference type="InterPro" id="IPR036374">
    <property type="entry name" value="OxRdtase_Mopterin-bd_sf"/>
</dbReference>
<feature type="signal peptide" evidence="1">
    <location>
        <begin position="1"/>
        <end position="26"/>
    </location>
</feature>
<evidence type="ECO:0000313" key="3">
    <source>
        <dbReference type="EMBL" id="SLN31978.1"/>
    </source>
</evidence>
<dbReference type="EMBL" id="FWFN01000002">
    <property type="protein sequence ID" value="SLN31978.1"/>
    <property type="molecule type" value="Genomic_DNA"/>
</dbReference>
<evidence type="ECO:0000313" key="4">
    <source>
        <dbReference type="Proteomes" id="UP000193963"/>
    </source>
</evidence>
<sequence length="160" mass="17842">MMRPTKILQIATVLASTLLWSASAQAADDTVLSVTTSDTKVAYTLEDLRVLPVTVIETSTIWTEGPQRFTGVSLHDFMTEQGIAEGTIRATAINDYSVEIPMSDATQGGPIIAYERNGEEMSRRGKGPLWIVYPYDSDPKFQTETYFSRSIWQLDRLTVE</sequence>
<dbReference type="SUPFAM" id="SSF56524">
    <property type="entry name" value="Oxidoreductase molybdopterin-binding domain"/>
    <property type="match status" value="1"/>
</dbReference>
<protein>
    <submittedName>
        <fullName evidence="3">Oxidoreductase molybdopterin binding domain protein</fullName>
    </submittedName>
</protein>
<reference evidence="3 4" key="1">
    <citation type="submission" date="2017-03" db="EMBL/GenBank/DDBJ databases">
        <authorList>
            <person name="Afonso C.L."/>
            <person name="Miller P.J."/>
            <person name="Scott M.A."/>
            <person name="Spackman E."/>
            <person name="Goraichik I."/>
            <person name="Dimitrov K.M."/>
            <person name="Suarez D.L."/>
            <person name="Swayne D.E."/>
        </authorList>
    </citation>
    <scope>NUCLEOTIDE SEQUENCE [LARGE SCALE GENOMIC DNA]</scope>
    <source>
        <strain evidence="3 4">CECT 7751</strain>
    </source>
</reference>
<evidence type="ECO:0000259" key="2">
    <source>
        <dbReference type="Pfam" id="PF00174"/>
    </source>
</evidence>
<gene>
    <name evidence="3" type="ORF">PSM7751_01396</name>
</gene>